<sequence length="101" mass="11421">MMKLRALTATRSEQAGMVEIQLDTYAEELGAYAADCTAYALKQAGKDKWWPTWSELLVHLNEVDQVRKILTREMEEQLSIVKSSHQRGQMSSFGDLTKAEG</sequence>
<evidence type="ECO:0000256" key="1">
    <source>
        <dbReference type="SAM" id="MobiDB-lite"/>
    </source>
</evidence>
<keyword evidence="3" id="KW-1185">Reference proteome</keyword>
<dbReference type="EMBL" id="JBHUII010000011">
    <property type="protein sequence ID" value="MFD2207203.1"/>
    <property type="molecule type" value="Genomic_DNA"/>
</dbReference>
<feature type="region of interest" description="Disordered" evidence="1">
    <location>
        <begin position="81"/>
        <end position="101"/>
    </location>
</feature>
<evidence type="ECO:0000313" key="2">
    <source>
        <dbReference type="EMBL" id="MFD2207203.1"/>
    </source>
</evidence>
<gene>
    <name evidence="2" type="ORF">ACFSKO_16365</name>
</gene>
<dbReference type="RefSeq" id="WP_380253601.1">
    <property type="nucleotide sequence ID" value="NZ_JBHUII010000011.1"/>
</dbReference>
<reference evidence="3" key="1">
    <citation type="journal article" date="2019" name="Int. J. Syst. Evol. Microbiol.">
        <title>The Global Catalogue of Microorganisms (GCM) 10K type strain sequencing project: providing services to taxonomists for standard genome sequencing and annotation.</title>
        <authorList>
            <consortium name="The Broad Institute Genomics Platform"/>
            <consortium name="The Broad Institute Genome Sequencing Center for Infectious Disease"/>
            <person name="Wu L."/>
            <person name="Ma J."/>
        </authorList>
    </citation>
    <scope>NUCLEOTIDE SEQUENCE [LARGE SCALE GENOMIC DNA]</scope>
    <source>
        <strain evidence="3">CGMCC 4.7192</strain>
    </source>
</reference>
<comment type="caution">
    <text evidence="2">The sequence shown here is derived from an EMBL/GenBank/DDBJ whole genome shotgun (WGS) entry which is preliminary data.</text>
</comment>
<evidence type="ECO:0000313" key="3">
    <source>
        <dbReference type="Proteomes" id="UP001597294"/>
    </source>
</evidence>
<proteinExistence type="predicted"/>
<dbReference type="Proteomes" id="UP001597294">
    <property type="component" value="Unassembled WGS sequence"/>
</dbReference>
<protein>
    <submittedName>
        <fullName evidence="2">Uncharacterized protein</fullName>
    </submittedName>
</protein>
<organism evidence="2 3">
    <name type="scientific">Kiloniella antarctica</name>
    <dbReference type="NCBI Taxonomy" id="1550907"/>
    <lineage>
        <taxon>Bacteria</taxon>
        <taxon>Pseudomonadati</taxon>
        <taxon>Pseudomonadota</taxon>
        <taxon>Alphaproteobacteria</taxon>
        <taxon>Rhodospirillales</taxon>
        <taxon>Kiloniellaceae</taxon>
        <taxon>Kiloniella</taxon>
    </lineage>
</organism>
<accession>A0ABW5BLZ3</accession>
<feature type="compositionally biased region" description="Polar residues" evidence="1">
    <location>
        <begin position="81"/>
        <end position="94"/>
    </location>
</feature>
<name>A0ABW5BLZ3_9PROT</name>